<keyword evidence="4" id="KW-1185">Reference proteome</keyword>
<dbReference type="Gene3D" id="3.30.572.10">
    <property type="entry name" value="Thymidylate synthase/dCMP hydroxymethylase domain"/>
    <property type="match status" value="1"/>
</dbReference>
<reference evidence="3" key="1">
    <citation type="submission" date="2020-10" db="EMBL/GenBank/DDBJ databases">
        <title>Phylogeny of dyella-like bacteria.</title>
        <authorList>
            <person name="Fu J."/>
        </authorList>
    </citation>
    <scope>NUCLEOTIDE SEQUENCE</scope>
    <source>
        <strain evidence="3">DHOC52</strain>
    </source>
</reference>
<dbReference type="Pfam" id="PF00303">
    <property type="entry name" value="Thymidylat_synt"/>
    <property type="match status" value="1"/>
</dbReference>
<name>A0ABS2K100_9GAMM</name>
<feature type="domain" description="Thymidylate synthase/dCMP hydroxymethylase" evidence="2">
    <location>
        <begin position="93"/>
        <end position="204"/>
    </location>
</feature>
<gene>
    <name evidence="3" type="ORF">ISP19_05950</name>
</gene>
<evidence type="ECO:0000313" key="3">
    <source>
        <dbReference type="EMBL" id="MBM7124919.1"/>
    </source>
</evidence>
<evidence type="ECO:0000259" key="2">
    <source>
        <dbReference type="Pfam" id="PF00303"/>
    </source>
</evidence>
<dbReference type="RefSeq" id="WP_204680448.1">
    <property type="nucleotide sequence ID" value="NZ_BSNR01000005.1"/>
</dbReference>
<comment type="caution">
    <text evidence="3">The sequence shown here is derived from an EMBL/GenBank/DDBJ whole genome shotgun (WGS) entry which is preliminary data.</text>
</comment>
<evidence type="ECO:0000256" key="1">
    <source>
        <dbReference type="ARBA" id="ARBA00022679"/>
    </source>
</evidence>
<dbReference type="EMBL" id="JADIKE010000030">
    <property type="protein sequence ID" value="MBM7124919.1"/>
    <property type="molecule type" value="Genomic_DNA"/>
</dbReference>
<keyword evidence="1" id="KW-0808">Transferase</keyword>
<protein>
    <recommendedName>
        <fullName evidence="2">Thymidylate synthase/dCMP hydroxymethylase domain-containing protein</fullName>
    </recommendedName>
</protein>
<accession>A0ABS2K100</accession>
<evidence type="ECO:0000313" key="4">
    <source>
        <dbReference type="Proteomes" id="UP001430149"/>
    </source>
</evidence>
<proteinExistence type="predicted"/>
<dbReference type="InterPro" id="IPR023451">
    <property type="entry name" value="Thymidate_synth/dCMP_Mease_dom"/>
</dbReference>
<organism evidence="3 4">
    <name type="scientific">Dyella flava</name>
    <dbReference type="NCBI Taxonomy" id="1920170"/>
    <lineage>
        <taxon>Bacteria</taxon>
        <taxon>Pseudomonadati</taxon>
        <taxon>Pseudomonadota</taxon>
        <taxon>Gammaproteobacteria</taxon>
        <taxon>Lysobacterales</taxon>
        <taxon>Rhodanobacteraceae</taxon>
        <taxon>Dyella</taxon>
    </lineage>
</organism>
<dbReference type="Proteomes" id="UP001430149">
    <property type="component" value="Unassembled WGS sequence"/>
</dbReference>
<dbReference type="InterPro" id="IPR036926">
    <property type="entry name" value="Thymidate_synth/dCMP_Mease_sf"/>
</dbReference>
<dbReference type="SUPFAM" id="SSF55831">
    <property type="entry name" value="Thymidylate synthase/dCMP hydroxymethylase"/>
    <property type="match status" value="1"/>
</dbReference>
<sequence>MYQVQTKSIFEAWVQTVKACVLDGQQWHDGEVKIREAGGVAFSISQPRLDDEGIRRHGSEEMIAAMIKNFTTDQPQFGFRFSYGARIFCADEHAGLASLISILRRKPETKSATMSLLRSGDHLGSHVPCITTIDFKLRNGRLDTHYFARSQDAFNKNYADNLAILAIARHAARELDVGIGSLSGYIASAHIYETDADKAQELLDLEVVSA</sequence>